<evidence type="ECO:0000313" key="2">
    <source>
        <dbReference type="Proteomes" id="UP000259921"/>
    </source>
</evidence>
<evidence type="ECO:0000313" key="1">
    <source>
        <dbReference type="EMBL" id="ATI19447.1"/>
    </source>
</evidence>
<organism evidence="1 2">
    <name type="scientific">Vibrio phage vB_VpaS_KF6</name>
    <dbReference type="NCBI Taxonomy" id="2041477"/>
    <lineage>
        <taxon>Viruses</taxon>
        <taxon>Duplodnaviria</taxon>
        <taxon>Heunggongvirae</taxon>
        <taxon>Uroviricota</taxon>
        <taxon>Caudoviricetes</taxon>
        <taxon>Mardecavirus</taxon>
        <taxon>Mardecavirus SSP002</taxon>
    </lineage>
</organism>
<reference evidence="1 2" key="1">
    <citation type="submission" date="2017-08" db="EMBL/GenBank/DDBJ databases">
        <title>Complete genome sequence of bacteriophage vB_VpaS_KF6.</title>
        <authorList>
            <person name="Yu J."/>
            <person name="Kwak S.-J."/>
            <person name="Lim J.-A."/>
            <person name="Chang H.-J."/>
        </authorList>
    </citation>
    <scope>NUCLEOTIDE SEQUENCE [LARGE SCALE GENOMIC DNA]</scope>
</reference>
<sequence length="330" mass="36233">MGYENTTYNSRVELGQKFAAAITNLGGNVKRQYQNTINGEPAYQVIVQVASDVFMHYDFRWHQWYSRRGTTLHREGLFTKMGTAYVDGADTVSGLVSGNFGGGGGGQVTTSWDTVQQYVPVPGKLHVARNNTTGEFVLCMENPADSKSALHGVGRIIMQDTTFGTVPQWWFDGEYHYRDSNSVDGVHFMENTDSTGRSTARTGQLQQRDSSGVVTGYEQMGAASKAWQRPMTGYQPLGYQGLYSAIVGNLSFEPSLTSIFLPALWCGAMGTDYTIRSPRGDRPTFKICNMRYLGVGQEIIYNNQSYRVFPCLGKGGESTPGIAFLVGAAS</sequence>
<gene>
    <name evidence="1" type="ORF">KF6_039</name>
</gene>
<proteinExistence type="predicted"/>
<name>A0A384X339_9CAUD</name>
<accession>A0A384X339</accession>
<protein>
    <submittedName>
        <fullName evidence="1">Uncharacterized protein</fullName>
    </submittedName>
</protein>
<dbReference type="Proteomes" id="UP000259921">
    <property type="component" value="Segment"/>
</dbReference>
<dbReference type="EMBL" id="MF754116">
    <property type="protein sequence ID" value="ATI19447.1"/>
    <property type="molecule type" value="Genomic_DNA"/>
</dbReference>